<keyword evidence="3 4" id="KW-0904">Protein phosphatase</keyword>
<keyword evidence="2 4" id="KW-0378">Hydrolase</keyword>
<evidence type="ECO:0000256" key="2">
    <source>
        <dbReference type="ARBA" id="ARBA00022801"/>
    </source>
</evidence>
<dbReference type="SMART" id="SM00332">
    <property type="entry name" value="PP2Cc"/>
    <property type="match status" value="1"/>
</dbReference>
<gene>
    <name evidence="6" type="ORF">PHLCEN_2v8829</name>
</gene>
<dbReference type="Gene3D" id="3.60.40.10">
    <property type="entry name" value="PPM-type phosphatase domain"/>
    <property type="match status" value="2"/>
</dbReference>
<evidence type="ECO:0000259" key="5">
    <source>
        <dbReference type="PROSITE" id="PS51746"/>
    </source>
</evidence>
<proteinExistence type="inferred from homology"/>
<organism evidence="6 7">
    <name type="scientific">Hermanssonia centrifuga</name>
    <dbReference type="NCBI Taxonomy" id="98765"/>
    <lineage>
        <taxon>Eukaryota</taxon>
        <taxon>Fungi</taxon>
        <taxon>Dikarya</taxon>
        <taxon>Basidiomycota</taxon>
        <taxon>Agaricomycotina</taxon>
        <taxon>Agaricomycetes</taxon>
        <taxon>Polyporales</taxon>
        <taxon>Meruliaceae</taxon>
        <taxon>Hermanssonia</taxon>
    </lineage>
</organism>
<evidence type="ECO:0000256" key="3">
    <source>
        <dbReference type="ARBA" id="ARBA00022912"/>
    </source>
</evidence>
<dbReference type="GO" id="GO:0046872">
    <property type="term" value="F:metal ion binding"/>
    <property type="evidence" value="ECO:0007669"/>
    <property type="project" value="UniProtKB-KW"/>
</dbReference>
<name>A0A2R6NSL7_9APHY</name>
<dbReference type="InterPro" id="IPR015655">
    <property type="entry name" value="PP2C"/>
</dbReference>
<dbReference type="InterPro" id="IPR036457">
    <property type="entry name" value="PPM-type-like_dom_sf"/>
</dbReference>
<dbReference type="EMBL" id="MLYV02000872">
    <property type="protein sequence ID" value="PSR75915.1"/>
    <property type="molecule type" value="Genomic_DNA"/>
</dbReference>
<accession>A0A2R6NSL7</accession>
<dbReference type="PROSITE" id="PS51746">
    <property type="entry name" value="PPM_2"/>
    <property type="match status" value="1"/>
</dbReference>
<comment type="caution">
    <text evidence="6">The sequence shown here is derived from an EMBL/GenBank/DDBJ whole genome shotgun (WGS) entry which is preliminary data.</text>
</comment>
<dbReference type="PROSITE" id="PS01032">
    <property type="entry name" value="PPM_1"/>
    <property type="match status" value="1"/>
</dbReference>
<dbReference type="Proteomes" id="UP000186601">
    <property type="component" value="Unassembled WGS sequence"/>
</dbReference>
<dbReference type="OrthoDB" id="416093at2759"/>
<sequence>MTTSVLPRQVSYQEDFYTFSALSLDPEELSLSLKKSHNVDWDHSNVPESLARQVLFVGIYDGHGGSTVSQYLRQELHGLFESADKAHVPELLAWAKELGGYFRRFRGGALSAWAKPSSPDAQRKLDLEARATLAFFEMDGCPGKHKEVRALSIMKLISVPEDRVRSLGDLKYKPFGVTPEPEVRSKLLKGTEYSHLTLVSDGVSSVVSDEEISDLARGATTPREAAQRIVSFASDMASQDNLTALVVPLAGWGKVTGADRTKPFRENRLTAMIGAERLQRM</sequence>
<evidence type="ECO:0000313" key="6">
    <source>
        <dbReference type="EMBL" id="PSR75915.1"/>
    </source>
</evidence>
<keyword evidence="1" id="KW-0479">Metal-binding</keyword>
<dbReference type="AlphaFoldDB" id="A0A2R6NSL7"/>
<keyword evidence="7" id="KW-1185">Reference proteome</keyword>
<dbReference type="STRING" id="98765.A0A2R6NSL7"/>
<evidence type="ECO:0000256" key="1">
    <source>
        <dbReference type="ARBA" id="ARBA00022723"/>
    </source>
</evidence>
<comment type="similarity">
    <text evidence="4">Belongs to the PP2C family.</text>
</comment>
<dbReference type="PANTHER" id="PTHR47992">
    <property type="entry name" value="PROTEIN PHOSPHATASE"/>
    <property type="match status" value="1"/>
</dbReference>
<protein>
    <recommendedName>
        <fullName evidence="5">PPM-type phosphatase domain-containing protein</fullName>
    </recommendedName>
</protein>
<evidence type="ECO:0000256" key="4">
    <source>
        <dbReference type="RuleBase" id="RU003465"/>
    </source>
</evidence>
<dbReference type="SUPFAM" id="SSF81606">
    <property type="entry name" value="PP2C-like"/>
    <property type="match status" value="2"/>
</dbReference>
<dbReference type="Pfam" id="PF00481">
    <property type="entry name" value="PP2C"/>
    <property type="match status" value="1"/>
</dbReference>
<dbReference type="InterPro" id="IPR001932">
    <property type="entry name" value="PPM-type_phosphatase-like_dom"/>
</dbReference>
<reference evidence="6 7" key="1">
    <citation type="submission" date="2018-02" db="EMBL/GenBank/DDBJ databases">
        <title>Genome sequence of the basidiomycete white-rot fungus Phlebia centrifuga.</title>
        <authorList>
            <person name="Granchi Z."/>
            <person name="Peng M."/>
            <person name="de Vries R.P."/>
            <person name="Hilden K."/>
            <person name="Makela M.R."/>
            <person name="Grigoriev I."/>
            <person name="Riley R."/>
        </authorList>
    </citation>
    <scope>NUCLEOTIDE SEQUENCE [LARGE SCALE GENOMIC DNA]</scope>
    <source>
        <strain evidence="6 7">FBCC195</strain>
    </source>
</reference>
<evidence type="ECO:0000313" key="7">
    <source>
        <dbReference type="Proteomes" id="UP000186601"/>
    </source>
</evidence>
<dbReference type="GO" id="GO:0004722">
    <property type="term" value="F:protein serine/threonine phosphatase activity"/>
    <property type="evidence" value="ECO:0007669"/>
    <property type="project" value="InterPro"/>
</dbReference>
<feature type="domain" description="PPM-type phosphatase" evidence="5">
    <location>
        <begin position="23"/>
        <end position="249"/>
    </location>
</feature>
<dbReference type="InterPro" id="IPR000222">
    <property type="entry name" value="PP2C_BS"/>
</dbReference>